<feature type="transmembrane region" description="Helical" evidence="6">
    <location>
        <begin position="53"/>
        <end position="74"/>
    </location>
</feature>
<dbReference type="eggNOG" id="KOG1303">
    <property type="taxonomic scope" value="Eukaryota"/>
</dbReference>
<keyword evidence="4 6" id="KW-1133">Transmembrane helix</keyword>
<organism evidence="8">
    <name type="scientific">Oryza punctata</name>
    <name type="common">Red rice</name>
    <dbReference type="NCBI Taxonomy" id="4537"/>
    <lineage>
        <taxon>Eukaryota</taxon>
        <taxon>Viridiplantae</taxon>
        <taxon>Streptophyta</taxon>
        <taxon>Embryophyta</taxon>
        <taxon>Tracheophyta</taxon>
        <taxon>Spermatophyta</taxon>
        <taxon>Magnoliopsida</taxon>
        <taxon>Liliopsida</taxon>
        <taxon>Poales</taxon>
        <taxon>Poaceae</taxon>
        <taxon>BOP clade</taxon>
        <taxon>Oryzoideae</taxon>
        <taxon>Oryzeae</taxon>
        <taxon>Oryzinae</taxon>
        <taxon>Oryza</taxon>
    </lineage>
</organism>
<keyword evidence="3" id="KW-0029">Amino-acid transport</keyword>
<keyword evidence="3" id="KW-0813">Transport</keyword>
<feature type="transmembrane region" description="Helical" evidence="6">
    <location>
        <begin position="163"/>
        <end position="185"/>
    </location>
</feature>
<sequence length="224" mass="23552">MWRWSSGRRSEEWRSMITRFGGAGGGSATSMMVAKAGSVGILSIPYTLSEGKWLSLVLLLAVTMVCCYTSMLLWRCMATSLALRGYPDIGTLAFGARAGLAVLAFLYTELYLVAIGFLILEGDNLDKLFPGTSLTVGGLVLFIVVIVVIILPTTWLRSLAVLAYMLASGVLVSVVVVFFVLWAAVVDGVGGAVGTVVGGGEGVVGEVVDSEDDEDEALADLAVT</sequence>
<dbReference type="PANTHER" id="PTHR22950:SF698">
    <property type="entry name" value="AMINO ACID TRANSPORTER TRANSMEMBRANE DOMAIN-CONTAINING PROTEIN"/>
    <property type="match status" value="1"/>
</dbReference>
<reference evidence="8" key="2">
    <citation type="submission" date="2018-05" db="EMBL/GenBank/DDBJ databases">
        <title>OpunRS2 (Oryza punctata Reference Sequence Version 2).</title>
        <authorList>
            <person name="Zhang J."/>
            <person name="Kudrna D."/>
            <person name="Lee S."/>
            <person name="Talag J."/>
            <person name="Welchert J."/>
            <person name="Wing R.A."/>
        </authorList>
    </citation>
    <scope>NUCLEOTIDE SEQUENCE [LARGE SCALE GENOMIC DNA]</scope>
</reference>
<dbReference type="Proteomes" id="UP000026962">
    <property type="component" value="Chromosome 9"/>
</dbReference>
<feature type="transmembrane region" description="Helical" evidence="6">
    <location>
        <begin position="132"/>
        <end position="151"/>
    </location>
</feature>
<evidence type="ECO:0000256" key="6">
    <source>
        <dbReference type="SAM" id="Phobius"/>
    </source>
</evidence>
<evidence type="ECO:0000256" key="4">
    <source>
        <dbReference type="ARBA" id="ARBA00022989"/>
    </source>
</evidence>
<dbReference type="EnsemblPlants" id="OPUNC09G12200.1">
    <property type="protein sequence ID" value="OPUNC09G12200.1"/>
    <property type="gene ID" value="OPUNC09G12200"/>
</dbReference>
<dbReference type="AlphaFoldDB" id="A0A0E0M2D5"/>
<evidence type="ECO:0000259" key="7">
    <source>
        <dbReference type="Pfam" id="PF01490"/>
    </source>
</evidence>
<keyword evidence="9" id="KW-1185">Reference proteome</keyword>
<comment type="subcellular location">
    <subcellularLocation>
        <location evidence="1">Membrane</location>
        <topology evidence="1">Multi-pass membrane protein</topology>
    </subcellularLocation>
</comment>
<evidence type="ECO:0000313" key="8">
    <source>
        <dbReference type="EnsemblPlants" id="OPUNC09G12200.1"/>
    </source>
</evidence>
<name>A0A0E0M2D5_ORYPU</name>
<protein>
    <recommendedName>
        <fullName evidence="7">Amino acid transporter transmembrane domain-containing protein</fullName>
    </recommendedName>
</protein>
<evidence type="ECO:0000256" key="1">
    <source>
        <dbReference type="ARBA" id="ARBA00004141"/>
    </source>
</evidence>
<dbReference type="STRING" id="4537.A0A0E0M2D5"/>
<keyword evidence="5 6" id="KW-0472">Membrane</keyword>
<dbReference type="InterPro" id="IPR013057">
    <property type="entry name" value="AA_transpt_TM"/>
</dbReference>
<feature type="transmembrane region" description="Helical" evidence="6">
    <location>
        <begin position="20"/>
        <end position="47"/>
    </location>
</feature>
<dbReference type="GO" id="GO:0005774">
    <property type="term" value="C:vacuolar membrane"/>
    <property type="evidence" value="ECO:0007669"/>
    <property type="project" value="TreeGrafter"/>
</dbReference>
<feature type="transmembrane region" description="Helical" evidence="6">
    <location>
        <begin position="94"/>
        <end position="120"/>
    </location>
</feature>
<proteinExistence type="predicted"/>
<reference evidence="8" key="1">
    <citation type="submission" date="2015-04" db="UniProtKB">
        <authorList>
            <consortium name="EnsemblPlants"/>
        </authorList>
    </citation>
    <scope>IDENTIFICATION</scope>
</reference>
<dbReference type="HOGENOM" id="CLU_1236770_0_0_1"/>
<dbReference type="Pfam" id="PF01490">
    <property type="entry name" value="Aa_trans"/>
    <property type="match status" value="1"/>
</dbReference>
<evidence type="ECO:0000256" key="5">
    <source>
        <dbReference type="ARBA" id="ARBA00023136"/>
    </source>
</evidence>
<dbReference type="GO" id="GO:0015179">
    <property type="term" value="F:L-amino acid transmembrane transporter activity"/>
    <property type="evidence" value="ECO:0007669"/>
    <property type="project" value="TreeGrafter"/>
</dbReference>
<dbReference type="PANTHER" id="PTHR22950">
    <property type="entry name" value="AMINO ACID TRANSPORTER"/>
    <property type="match status" value="1"/>
</dbReference>
<dbReference type="Gramene" id="OPUNC09G12200.1">
    <property type="protein sequence ID" value="OPUNC09G12200.1"/>
    <property type="gene ID" value="OPUNC09G12200"/>
</dbReference>
<evidence type="ECO:0000256" key="3">
    <source>
        <dbReference type="ARBA" id="ARBA00022970"/>
    </source>
</evidence>
<feature type="domain" description="Amino acid transporter transmembrane" evidence="7">
    <location>
        <begin position="31"/>
        <end position="181"/>
    </location>
</feature>
<keyword evidence="2 6" id="KW-0812">Transmembrane</keyword>
<accession>A0A0E0M2D5</accession>
<evidence type="ECO:0000256" key="2">
    <source>
        <dbReference type="ARBA" id="ARBA00022692"/>
    </source>
</evidence>
<evidence type="ECO:0000313" key="9">
    <source>
        <dbReference type="Proteomes" id="UP000026962"/>
    </source>
</evidence>